<dbReference type="InterPro" id="IPR007274">
    <property type="entry name" value="Cop_transporter"/>
</dbReference>
<protein>
    <recommendedName>
        <fullName evidence="4">Copper transport protein</fullName>
    </recommendedName>
</protein>
<proteinExistence type="inferred from homology"/>
<comment type="subcellular location">
    <subcellularLocation>
        <location evidence="4">Membrane</location>
        <topology evidence="4">Multi-pass membrane protein</topology>
    </subcellularLocation>
</comment>
<dbReference type="RefSeq" id="XP_022239314.1">
    <property type="nucleotide sequence ID" value="XM_022383606.1"/>
</dbReference>
<evidence type="ECO:0000256" key="3">
    <source>
        <dbReference type="ARBA" id="ARBA00023136"/>
    </source>
</evidence>
<evidence type="ECO:0000313" key="7">
    <source>
        <dbReference type="RefSeq" id="XP_013772504.1"/>
    </source>
</evidence>
<evidence type="ECO:0000313" key="8">
    <source>
        <dbReference type="RefSeq" id="XP_022239314.1"/>
    </source>
</evidence>
<evidence type="ECO:0000256" key="5">
    <source>
        <dbReference type="SAM" id="MobiDB-lite"/>
    </source>
</evidence>
<dbReference type="Pfam" id="PF04145">
    <property type="entry name" value="Ctr"/>
    <property type="match status" value="1"/>
</dbReference>
<keyword evidence="4" id="KW-0186">Copper</keyword>
<sequence length="323" mass="35678">MNHSIMNHSMMDHSMMNHSLMNASGFTPTTTSFLQALMTTMTVHQMHNHKSPSKITTPFPKHDHLPKDHSHFQPLISPNLPNINDHPVHDHNSHSSHGHDSPSAHGHDSPSAHGHDSPSAHGHDSPSAHGHDSPSAHGHDSPSAHGHDSPSAHGHDSPSAHDHSKHRVGNYLEHNMQMYFTAGVEVTILFKQWHVTTVGGLIGSAIGIFILAMLYEGLKFFREHLYRRNASTIQYATVAVTGQSGSSGVTEIQKVTRNKMMSFPHLIQTLLHVVQFVISYFLMLMFMTYNVWVCIAIALGAGAGFFLFGWKKATVVDVTEHCH</sequence>
<feature type="transmembrane region" description="Helical" evidence="4">
    <location>
        <begin position="198"/>
        <end position="218"/>
    </location>
</feature>
<dbReference type="RefSeq" id="XP_022239315.1">
    <property type="nucleotide sequence ID" value="XM_022383607.1"/>
</dbReference>
<feature type="transmembrane region" description="Helical" evidence="4">
    <location>
        <begin position="263"/>
        <end position="283"/>
    </location>
</feature>
<evidence type="ECO:0000313" key="6">
    <source>
        <dbReference type="Proteomes" id="UP000694941"/>
    </source>
</evidence>
<feature type="transmembrane region" description="Helical" evidence="4">
    <location>
        <begin position="289"/>
        <end position="310"/>
    </location>
</feature>
<gene>
    <name evidence="7 8 9" type="primary">LOC106457614</name>
</gene>
<feature type="compositionally biased region" description="Basic and acidic residues" evidence="5">
    <location>
        <begin position="86"/>
        <end position="162"/>
    </location>
</feature>
<evidence type="ECO:0000256" key="2">
    <source>
        <dbReference type="ARBA" id="ARBA00022989"/>
    </source>
</evidence>
<keyword evidence="1 4" id="KW-0812">Transmembrane</keyword>
<keyword evidence="4" id="KW-0187">Copper transport</keyword>
<dbReference type="Proteomes" id="UP000694941">
    <property type="component" value="Unplaced"/>
</dbReference>
<feature type="region of interest" description="Disordered" evidence="5">
    <location>
        <begin position="45"/>
        <end position="165"/>
    </location>
</feature>
<keyword evidence="3 4" id="KW-0472">Membrane</keyword>
<dbReference type="PANTHER" id="PTHR12483">
    <property type="entry name" value="SOLUTE CARRIER FAMILY 31 COPPER TRANSPORTERS"/>
    <property type="match status" value="1"/>
</dbReference>
<keyword evidence="4" id="KW-0406">Ion transport</keyword>
<evidence type="ECO:0000256" key="4">
    <source>
        <dbReference type="RuleBase" id="RU367022"/>
    </source>
</evidence>
<dbReference type="RefSeq" id="XP_013772504.1">
    <property type="nucleotide sequence ID" value="XM_013917050.2"/>
</dbReference>
<dbReference type="PANTHER" id="PTHR12483:SF115">
    <property type="entry name" value="COPPER TRANSPORT PROTEIN"/>
    <property type="match status" value="1"/>
</dbReference>
<reference evidence="7 8" key="1">
    <citation type="submission" date="2025-05" db="UniProtKB">
        <authorList>
            <consortium name="RefSeq"/>
        </authorList>
    </citation>
    <scope>IDENTIFICATION</scope>
    <source>
        <tissue evidence="7 8">Muscle</tissue>
    </source>
</reference>
<accession>A0ABM1B0V3</accession>
<keyword evidence="2 4" id="KW-1133">Transmembrane helix</keyword>
<keyword evidence="4" id="KW-0813">Transport</keyword>
<keyword evidence="6" id="KW-1185">Reference proteome</keyword>
<comment type="similarity">
    <text evidence="4">Belongs to the copper transporter (Ctr) (TC 1.A.56) family. SLC31A subfamily.</text>
</comment>
<dbReference type="GeneID" id="106457614"/>
<name>A0ABM1B0V3_LIMPO</name>
<evidence type="ECO:0000313" key="9">
    <source>
        <dbReference type="RefSeq" id="XP_022239315.1"/>
    </source>
</evidence>
<feature type="compositionally biased region" description="Basic and acidic residues" evidence="5">
    <location>
        <begin position="60"/>
        <end position="71"/>
    </location>
</feature>
<evidence type="ECO:0000256" key="1">
    <source>
        <dbReference type="ARBA" id="ARBA00022692"/>
    </source>
</evidence>
<organism evidence="6 7">
    <name type="scientific">Limulus polyphemus</name>
    <name type="common">Atlantic horseshoe crab</name>
    <dbReference type="NCBI Taxonomy" id="6850"/>
    <lineage>
        <taxon>Eukaryota</taxon>
        <taxon>Metazoa</taxon>
        <taxon>Ecdysozoa</taxon>
        <taxon>Arthropoda</taxon>
        <taxon>Chelicerata</taxon>
        <taxon>Merostomata</taxon>
        <taxon>Xiphosura</taxon>
        <taxon>Limulidae</taxon>
        <taxon>Limulus</taxon>
    </lineage>
</organism>